<organism evidence="1">
    <name type="scientific">Klebsiella pneumoniae</name>
    <dbReference type="NCBI Taxonomy" id="573"/>
    <lineage>
        <taxon>Bacteria</taxon>
        <taxon>Pseudomonadati</taxon>
        <taxon>Pseudomonadota</taxon>
        <taxon>Gammaproteobacteria</taxon>
        <taxon>Enterobacterales</taxon>
        <taxon>Enterobacteriaceae</taxon>
        <taxon>Klebsiella/Raoultella group</taxon>
        <taxon>Klebsiella</taxon>
        <taxon>Klebsiella pneumoniae complex</taxon>
    </lineage>
</organism>
<evidence type="ECO:0000313" key="1">
    <source>
        <dbReference type="EMBL" id="QIS33712.1"/>
    </source>
</evidence>
<protein>
    <submittedName>
        <fullName evidence="1">Uncharacterized protein</fullName>
    </submittedName>
</protein>
<dbReference type="AlphaFoldDB" id="A0A6H0A1E8"/>
<proteinExistence type="predicted"/>
<accession>A0A6H0A1E8</accession>
<keyword evidence="1" id="KW-0614">Plasmid</keyword>
<sequence>MFSGWPLRLNVIYCQISKQINQAADKCQPGIFINPHSSPFKFNL</sequence>
<name>A0A6H0A1E8_KLEPN</name>
<geneLocation type="plasmid" evidence="1">
    <name>p11935-KPC</name>
</geneLocation>
<dbReference type="EMBL" id="MN842291">
    <property type="protein sequence ID" value="QIS33712.1"/>
    <property type="molecule type" value="Genomic_DNA"/>
</dbReference>
<reference evidence="1" key="1">
    <citation type="submission" date="2019-12" db="EMBL/GenBank/DDBJ databases">
        <title>Compelete sequence of Tn6502.</title>
        <authorList>
            <person name="Zhou D."/>
        </authorList>
    </citation>
    <scope>NUCLEOTIDE SEQUENCE</scope>
    <source>
        <strain evidence="1">11935</strain>
        <plasmid evidence="1">p11935-KPC</plasmid>
    </source>
</reference>